<comment type="caution">
    <text evidence="1">The sequence shown here is derived from an EMBL/GenBank/DDBJ whole genome shotgun (WGS) entry which is preliminary data.</text>
</comment>
<dbReference type="PANTHER" id="PTHR16253:SF0">
    <property type="entry name" value="TETRATRICOPEPTIDE REPEAT PROTEIN 22"/>
    <property type="match status" value="1"/>
</dbReference>
<accession>A0AAV6GRZ8</accession>
<name>A0AAV6GRZ8_9TELE</name>
<dbReference type="SMART" id="SM00028">
    <property type="entry name" value="TPR"/>
    <property type="match status" value="4"/>
</dbReference>
<keyword evidence="2" id="KW-1185">Reference proteome</keyword>
<dbReference type="EMBL" id="JADWDJ010000009">
    <property type="protein sequence ID" value="KAG5276417.1"/>
    <property type="molecule type" value="Genomic_DNA"/>
</dbReference>
<dbReference type="InterPro" id="IPR011990">
    <property type="entry name" value="TPR-like_helical_dom_sf"/>
</dbReference>
<evidence type="ECO:0008006" key="3">
    <source>
        <dbReference type="Google" id="ProtNLM"/>
    </source>
</evidence>
<sequence>MEDSTTSEEDLETLIEGLDYIPGHFHLALHLNGESQGPAELRRRDTHLRRESLRVQLEAETGPLQYAVRNLLGLLDFHLDRLPEAEEAFLAVCREQPANLNAWANLGYVYDRLGREQEAGECVERVSSLMGLGGGRGGEQDGPGRSSAAAARCLAEQAYTHPWDVELDEDEVLRERLTAALTLYNRALDYGAELIPTEEKRSWYFNMATIYIRLDGMIRNKEDAEYSRPPLYNKGLKLLTEVLQSDNVHLKALTWCYVGVLLERKDEFSTVPMAVHDCGYSSSEPLSCYGLAINFATDNALILNQLAAVFLTLGKHDMATGISNMALSVLPDPELNWQAYCNRAKINVTAYVRNLERAKQGHAGIPDRQSLREAKMDLERVLSVRPCLRTHLELAQVHYYMGVEAVQESLLVDEGAVNSALVCLSRALQCPPGESLPELHLLRGRCLLLKGEESNAVDCFLRSLELQRPGAADPAALRFLLGALLLCCCQGPDADSAICRLEECVHHAEKTYSQAVVRQELRGLCRSHAAEVTELSKTLVTRGRTKLVRHLLDSLQPRGKTQLARSFSV</sequence>
<proteinExistence type="predicted"/>
<dbReference type="Proteomes" id="UP000823561">
    <property type="component" value="Chromosome 9"/>
</dbReference>
<dbReference type="PANTHER" id="PTHR16253">
    <property type="entry name" value="TETRATRICOPEPTIDE REPEAT PROTEIN 22"/>
    <property type="match status" value="1"/>
</dbReference>
<dbReference type="SUPFAM" id="SSF48452">
    <property type="entry name" value="TPR-like"/>
    <property type="match status" value="2"/>
</dbReference>
<evidence type="ECO:0000313" key="1">
    <source>
        <dbReference type="EMBL" id="KAG5276417.1"/>
    </source>
</evidence>
<evidence type="ECO:0000313" key="2">
    <source>
        <dbReference type="Proteomes" id="UP000823561"/>
    </source>
</evidence>
<dbReference type="Gene3D" id="1.25.40.10">
    <property type="entry name" value="Tetratricopeptide repeat domain"/>
    <property type="match status" value="2"/>
</dbReference>
<organism evidence="1 2">
    <name type="scientific">Alosa alosa</name>
    <name type="common">allis shad</name>
    <dbReference type="NCBI Taxonomy" id="278164"/>
    <lineage>
        <taxon>Eukaryota</taxon>
        <taxon>Metazoa</taxon>
        <taxon>Chordata</taxon>
        <taxon>Craniata</taxon>
        <taxon>Vertebrata</taxon>
        <taxon>Euteleostomi</taxon>
        <taxon>Actinopterygii</taxon>
        <taxon>Neopterygii</taxon>
        <taxon>Teleostei</taxon>
        <taxon>Clupei</taxon>
        <taxon>Clupeiformes</taxon>
        <taxon>Clupeoidei</taxon>
        <taxon>Clupeidae</taxon>
        <taxon>Alosa</taxon>
    </lineage>
</organism>
<dbReference type="InterPro" id="IPR042342">
    <property type="entry name" value="TTC22"/>
</dbReference>
<dbReference type="InterPro" id="IPR019734">
    <property type="entry name" value="TPR_rpt"/>
</dbReference>
<dbReference type="AlphaFoldDB" id="A0AAV6GRZ8"/>
<protein>
    <recommendedName>
        <fullName evidence="3">Tetratricopeptide repeat domain 22</fullName>
    </recommendedName>
</protein>
<gene>
    <name evidence="1" type="ORF">AALO_G00131770</name>
</gene>
<reference evidence="1" key="1">
    <citation type="submission" date="2020-10" db="EMBL/GenBank/DDBJ databases">
        <title>Chromosome-scale genome assembly of the Allis shad, Alosa alosa.</title>
        <authorList>
            <person name="Margot Z."/>
            <person name="Christophe K."/>
            <person name="Cabau C."/>
            <person name="Louis A."/>
            <person name="Berthelot C."/>
            <person name="Parey E."/>
            <person name="Roest Crollius H."/>
            <person name="Montfort J."/>
            <person name="Robinson-Rechavi M."/>
            <person name="Bucao C."/>
            <person name="Bouchez O."/>
            <person name="Gislard M."/>
            <person name="Lluch J."/>
            <person name="Milhes M."/>
            <person name="Lampietro C."/>
            <person name="Lopez Roques C."/>
            <person name="Donnadieu C."/>
            <person name="Braasch I."/>
            <person name="Desvignes T."/>
            <person name="Postlethwait J."/>
            <person name="Bobe J."/>
            <person name="Guiguen Y."/>
        </authorList>
    </citation>
    <scope>NUCLEOTIDE SEQUENCE</scope>
    <source>
        <strain evidence="1">M-15738</strain>
        <tissue evidence="1">Blood</tissue>
    </source>
</reference>
<dbReference type="Pfam" id="PF13181">
    <property type="entry name" value="TPR_8"/>
    <property type="match status" value="1"/>
</dbReference>